<gene>
    <name evidence="1" type="ORF">rpr22_0343</name>
</gene>
<dbReference type="HOGENOM" id="CLU_2737476_0_0_5"/>
<evidence type="ECO:0000313" key="1">
    <source>
        <dbReference type="EMBL" id="ADE29845.1"/>
    </source>
</evidence>
<organism evidence="1 2">
    <name type="scientific">Rickettsia prowazekii (strain Rp22)</name>
    <dbReference type="NCBI Taxonomy" id="449216"/>
    <lineage>
        <taxon>Bacteria</taxon>
        <taxon>Pseudomonadati</taxon>
        <taxon>Pseudomonadota</taxon>
        <taxon>Alphaproteobacteria</taxon>
        <taxon>Rickettsiales</taxon>
        <taxon>Rickettsiaceae</taxon>
        <taxon>Rickettsieae</taxon>
        <taxon>Rickettsia</taxon>
        <taxon>typhus group</taxon>
    </lineage>
</organism>
<dbReference type="KEGG" id="rpq:rpr22_0343"/>
<dbReference type="Proteomes" id="UP000006931">
    <property type="component" value="Chromosome"/>
</dbReference>
<dbReference type="EMBL" id="CP001584">
    <property type="protein sequence ID" value="ADE29845.1"/>
    <property type="molecule type" value="Genomic_DNA"/>
</dbReference>
<sequence length="71" mass="8526">MHYLEYEKNITFIILFQCKFIINELGLKLASILPHSKSDFTYPITLQKMFLKIWYRPYSELSNIKSFAAKF</sequence>
<reference evidence="1 2" key="1">
    <citation type="journal article" date="2010" name="Genome Res.">
        <title>Genomic, proteomic, and transcriptomic analysis of virulent and avirulent Rickettsia prowazekii reveals its adaptive mutation capabilities.</title>
        <authorList>
            <person name="Bechah Y."/>
            <person name="El Karkouri K."/>
            <person name="Mediannikov O."/>
            <person name="Leroy Q."/>
            <person name="Pelletier N."/>
            <person name="Robert C."/>
            <person name="Medigue C."/>
            <person name="Mege J.L."/>
            <person name="Raoult D."/>
        </authorList>
    </citation>
    <scope>NUCLEOTIDE SEQUENCE [LARGE SCALE GENOMIC DNA]</scope>
    <source>
        <strain evidence="1 2">Rp22</strain>
    </source>
</reference>
<dbReference type="AlphaFoldDB" id="D5AWQ6"/>
<proteinExistence type="predicted"/>
<protein>
    <submittedName>
        <fullName evidence="1">Uncharacterized protein</fullName>
    </submittedName>
</protein>
<accession>D5AWQ6</accession>
<evidence type="ECO:0000313" key="2">
    <source>
        <dbReference type="Proteomes" id="UP000006931"/>
    </source>
</evidence>
<name>D5AWQ6_RICPP</name>